<sequence>MVCKENVVSWFGNLTSFKRIDVMVTLLNMCLPFEVRYLGTCIEDRGKRDYNNLRDTEHHANNISDLTEVINIGIKDTRARRKLILYIALLNSCNYQCATLLDKSLSNYDHQEITNLLSNNHDDQQLLEELLLLYTMAINHPAFTYEQKTTFGNIYLKLQEEEAKLHQQKPTNTSHKSSERPDSIEITVNNCPPIHHQQQHYSGDVHMRNNQIPPGLTIPPPGLGLPNPELPMNIANNPGQYLHMGFPAVNSVAPWQTQNVIVGNQLMYHNSAGDMLATYPVSPLVSRQSSPSQSRSPSRSNSPMGRRNNSSRWTITNSSSSTTSSSVSFDERNNLQQQQQSAQINQSSSPSSSPSLSSSSTSTTTSSSSSNALSISGNNIVANPSNNCTGTVYQTSSSTSIGGNRNNQQQNQLTRNAPPPPPPPLNNSYLRHNNLDNSASGGGLSTKNPPPPRLRSSVSSDTLRETLGKEMPNFKGNLRNYSLDEIRRMSDDDLQEIGLPPNAVGQLRNIVRGQITTNGVNQIGVDKKIENSCNSNHTPVAEQSENETGQIGESDNINPNSKVSPPIQDIHPPPSHHHHHHHHHHSNNNNTNSNNHPVNPGNIRRYPTMPPPVDPSQIQIYHPPPTPMYATQNPCYACLTVPIAGMQNRYPRCSAQHMYCVAQLSALKLDSDNSRHYSQSSSSDSTGSRSPPETPPAAPWTNATNNSSTISIDNNCPAVGTIGLNDHNNATSSSNSGSLNSISHYSTVTAASHQNTLSSSQQPQQQQINERPRRTGKHHGHMMRHKNQLMNGGGGNGPPPNLSHCISAFPVPTSHQQMTFLPQSHFTALRGPNSGLYSSGYPHSIYTRPTFQPNYQQNGEIIYSYAGQPAGGTPPPPPPPPPVSVAAIGVGLPSQSYMTTAQTVNYTPATVQQQTKLSCYNCGSSSHLAIDCKDQSMEDLTKRAQYRLDFSMMKPPGDCPSNDE</sequence>
<feature type="region of interest" description="Disordered" evidence="2">
    <location>
        <begin position="751"/>
        <end position="801"/>
    </location>
</feature>
<dbReference type="GO" id="GO:0003676">
    <property type="term" value="F:nucleic acid binding"/>
    <property type="evidence" value="ECO:0007669"/>
    <property type="project" value="InterPro"/>
</dbReference>
<feature type="compositionally biased region" description="Low complexity" evidence="2">
    <location>
        <begin position="587"/>
        <end position="600"/>
    </location>
</feature>
<name>A0AA39C895_MICHY</name>
<comment type="caution">
    <text evidence="4">The sequence shown here is derived from an EMBL/GenBank/DDBJ whole genome shotgun (WGS) entry which is preliminary data.</text>
</comment>
<accession>A0AA39C895</accession>
<organism evidence="4 5">
    <name type="scientific">Microctonus hyperodae</name>
    <name type="common">Parasitoid wasp</name>
    <dbReference type="NCBI Taxonomy" id="165561"/>
    <lineage>
        <taxon>Eukaryota</taxon>
        <taxon>Metazoa</taxon>
        <taxon>Ecdysozoa</taxon>
        <taxon>Arthropoda</taxon>
        <taxon>Hexapoda</taxon>
        <taxon>Insecta</taxon>
        <taxon>Pterygota</taxon>
        <taxon>Neoptera</taxon>
        <taxon>Endopterygota</taxon>
        <taxon>Hymenoptera</taxon>
        <taxon>Apocrita</taxon>
        <taxon>Ichneumonoidea</taxon>
        <taxon>Braconidae</taxon>
        <taxon>Euphorinae</taxon>
        <taxon>Microctonus</taxon>
    </lineage>
</organism>
<dbReference type="Pfam" id="PF25479">
    <property type="entry name" value="Vts1"/>
    <property type="match status" value="1"/>
</dbReference>
<dbReference type="InterPro" id="IPR057327">
    <property type="entry name" value="Vts1_dom"/>
</dbReference>
<feature type="region of interest" description="Disordered" evidence="2">
    <location>
        <begin position="283"/>
        <end position="460"/>
    </location>
</feature>
<evidence type="ECO:0000313" key="5">
    <source>
        <dbReference type="Proteomes" id="UP001168972"/>
    </source>
</evidence>
<dbReference type="AlphaFoldDB" id="A0AA39C895"/>
<feature type="compositionally biased region" description="Low complexity" evidence="2">
    <location>
        <begin position="676"/>
        <end position="690"/>
    </location>
</feature>
<dbReference type="InterPro" id="IPR058599">
    <property type="entry name" value="PHAT_Smg/ZCCHC2-like"/>
</dbReference>
<evidence type="ECO:0000256" key="2">
    <source>
        <dbReference type="SAM" id="MobiDB-lite"/>
    </source>
</evidence>
<feature type="compositionally biased region" description="Polar residues" evidence="2">
    <location>
        <begin position="377"/>
        <end position="403"/>
    </location>
</feature>
<feature type="compositionally biased region" description="Low complexity" evidence="2">
    <location>
        <begin position="758"/>
        <end position="767"/>
    </location>
</feature>
<evidence type="ECO:0000313" key="4">
    <source>
        <dbReference type="EMBL" id="KAK0159746.1"/>
    </source>
</evidence>
<feature type="compositionally biased region" description="Low complexity" evidence="2">
    <location>
        <begin position="286"/>
        <end position="328"/>
    </location>
</feature>
<keyword evidence="5" id="KW-1185">Reference proteome</keyword>
<evidence type="ECO:0000256" key="1">
    <source>
        <dbReference type="PROSITE-ProRule" id="PRU00047"/>
    </source>
</evidence>
<gene>
    <name evidence="4" type="ORF">PV327_010826</name>
</gene>
<feature type="compositionally biased region" description="Basic residues" evidence="2">
    <location>
        <begin position="574"/>
        <end position="586"/>
    </location>
</feature>
<feature type="region of interest" description="Disordered" evidence="2">
    <location>
        <begin position="531"/>
        <end position="616"/>
    </location>
</feature>
<feature type="compositionally biased region" description="Polar residues" evidence="2">
    <location>
        <begin position="426"/>
        <end position="439"/>
    </location>
</feature>
<keyword evidence="1" id="KW-0862">Zinc</keyword>
<dbReference type="InterPro" id="IPR042344">
    <property type="entry name" value="ZCCHC14"/>
</dbReference>
<feature type="compositionally biased region" description="Basic residues" evidence="2">
    <location>
        <begin position="774"/>
        <end position="787"/>
    </location>
</feature>
<feature type="region of interest" description="Disordered" evidence="2">
    <location>
        <begin position="671"/>
        <end position="712"/>
    </location>
</feature>
<dbReference type="Proteomes" id="UP001168972">
    <property type="component" value="Unassembled WGS sequence"/>
</dbReference>
<reference evidence="4" key="2">
    <citation type="submission" date="2023-03" db="EMBL/GenBank/DDBJ databases">
        <authorList>
            <person name="Inwood S.N."/>
            <person name="Skelly J.G."/>
            <person name="Guhlin J."/>
            <person name="Harrop T.W.R."/>
            <person name="Goldson S.G."/>
            <person name="Dearden P.K."/>
        </authorList>
    </citation>
    <scope>NUCLEOTIDE SEQUENCE</scope>
    <source>
        <strain evidence="4">Lincoln</strain>
        <tissue evidence="4">Whole body</tissue>
    </source>
</reference>
<feature type="compositionally biased region" description="Low complexity" evidence="2">
    <location>
        <begin position="701"/>
        <end position="712"/>
    </location>
</feature>
<evidence type="ECO:0000259" key="3">
    <source>
        <dbReference type="PROSITE" id="PS50158"/>
    </source>
</evidence>
<keyword evidence="1" id="KW-0863">Zinc-finger</keyword>
<dbReference type="GO" id="GO:0008270">
    <property type="term" value="F:zinc ion binding"/>
    <property type="evidence" value="ECO:0007669"/>
    <property type="project" value="UniProtKB-KW"/>
</dbReference>
<dbReference type="PROSITE" id="PS50158">
    <property type="entry name" value="ZF_CCHC"/>
    <property type="match status" value="1"/>
</dbReference>
<feature type="compositionally biased region" description="Low complexity" evidence="2">
    <location>
        <begin position="336"/>
        <end position="376"/>
    </location>
</feature>
<protein>
    <recommendedName>
        <fullName evidence="3">CCHC-type domain-containing protein</fullName>
    </recommendedName>
</protein>
<dbReference type="PANTHER" id="PTHR16195">
    <property type="entry name" value="ZINC FINGER CCHC DOMAIN CONTAINING PROTEIN"/>
    <property type="match status" value="1"/>
</dbReference>
<dbReference type="InterPro" id="IPR001878">
    <property type="entry name" value="Znf_CCHC"/>
</dbReference>
<proteinExistence type="predicted"/>
<feature type="compositionally biased region" description="Polar residues" evidence="2">
    <location>
        <begin position="531"/>
        <end position="563"/>
    </location>
</feature>
<keyword evidence="1" id="KW-0479">Metal-binding</keyword>
<dbReference type="EMBL" id="JAQQBR010001836">
    <property type="protein sequence ID" value="KAK0159746.1"/>
    <property type="molecule type" value="Genomic_DNA"/>
</dbReference>
<reference evidence="4" key="1">
    <citation type="journal article" date="2023" name="bioRxiv">
        <title>Scaffold-level genome assemblies of two parasitoid biocontrol wasps reveal the parthenogenesis mechanism and an associated novel virus.</title>
        <authorList>
            <person name="Inwood S."/>
            <person name="Skelly J."/>
            <person name="Guhlin J."/>
            <person name="Harrop T."/>
            <person name="Goldson S."/>
            <person name="Dearden P."/>
        </authorList>
    </citation>
    <scope>NUCLEOTIDE SEQUENCE</scope>
    <source>
        <strain evidence="4">Lincoln</strain>
        <tissue evidence="4">Whole body</tissue>
    </source>
</reference>
<dbReference type="Pfam" id="PF26034">
    <property type="entry name" value="PHAT_SMAUG"/>
    <property type="match status" value="1"/>
</dbReference>
<dbReference type="PANTHER" id="PTHR16195:SF16">
    <property type="entry name" value="ZINC FINGER CCHC DOMAIN-CONTAINING PROTEIN 14"/>
    <property type="match status" value="1"/>
</dbReference>
<feature type="domain" description="CCHC-type" evidence="3">
    <location>
        <begin position="919"/>
        <end position="934"/>
    </location>
</feature>